<dbReference type="EMBL" id="CP014352">
    <property type="protein sequence ID" value="AMS06455.1"/>
    <property type="molecule type" value="Genomic_DNA"/>
</dbReference>
<evidence type="ECO:0000313" key="2">
    <source>
        <dbReference type="Proteomes" id="UP000075221"/>
    </source>
</evidence>
<dbReference type="Proteomes" id="UP000075221">
    <property type="component" value="Chromosome"/>
</dbReference>
<protein>
    <submittedName>
        <fullName evidence="1">Uncharacterized protein</fullName>
    </submittedName>
</protein>
<dbReference type="AlphaFoldDB" id="A0AAC8YH24"/>
<reference evidence="1 2" key="1">
    <citation type="submission" date="2016-02" db="EMBL/GenBank/DDBJ databases">
        <title>Complete Genome Sequence of Propionibacterium acidipropionici ATCC 55737.</title>
        <authorList>
            <person name="Luna Flores C.H."/>
            <person name="Nielsen L.K."/>
            <person name="Marcellin E."/>
        </authorList>
    </citation>
    <scope>NUCLEOTIDE SEQUENCE [LARGE SCALE GENOMIC DNA]</scope>
    <source>
        <strain evidence="1 2">ATCC 55737</strain>
    </source>
</reference>
<accession>A0AAC8YH24</accession>
<organism evidence="1 2">
    <name type="scientific">Acidipropionibacterium acidipropionici</name>
    <dbReference type="NCBI Taxonomy" id="1748"/>
    <lineage>
        <taxon>Bacteria</taxon>
        <taxon>Bacillati</taxon>
        <taxon>Actinomycetota</taxon>
        <taxon>Actinomycetes</taxon>
        <taxon>Propionibacteriales</taxon>
        <taxon>Propionibacteriaceae</taxon>
        <taxon>Acidipropionibacterium</taxon>
    </lineage>
</organism>
<sequence length="65" mass="6910">MTWIVNGPAAVVRVGDVDRTFPRGAQLPDDVDSAVVEHLVSVGLVSEVKRKPGRPKKTDGEQTAG</sequence>
<name>A0AAC8YH24_9ACTN</name>
<proteinExistence type="predicted"/>
<evidence type="ECO:0000313" key="1">
    <source>
        <dbReference type="EMBL" id="AMS06455.1"/>
    </source>
</evidence>
<gene>
    <name evidence="1" type="ORF">AXH35_14350</name>
</gene>